<evidence type="ECO:0000313" key="1">
    <source>
        <dbReference type="EMBL" id="CAD2217993.1"/>
    </source>
</evidence>
<dbReference type="Proteomes" id="UP000515908">
    <property type="component" value="Chromosome 10"/>
</dbReference>
<gene>
    <name evidence="1" type="ORF">ADEAN_000547900</name>
</gene>
<protein>
    <submittedName>
        <fullName evidence="1">Uncharacterized protein</fullName>
    </submittedName>
</protein>
<dbReference type="VEuPathDB" id="TriTrypDB:ADEAN_000547900"/>
<sequence>MLPPTDVYSAVIANESGESVTVVVDYTIPEKPNEKLELVIPPNGTAKAPQKSVTIGSASFTGVIVSISIKGTAVASEAPFPGVNSPVKDYKVRITHSGGKFALKF</sequence>
<keyword evidence="2" id="KW-1185">Reference proteome</keyword>
<reference evidence="1 2" key="1">
    <citation type="submission" date="2020-08" db="EMBL/GenBank/DDBJ databases">
        <authorList>
            <person name="Newling K."/>
            <person name="Davey J."/>
            <person name="Forrester S."/>
        </authorList>
    </citation>
    <scope>NUCLEOTIDE SEQUENCE [LARGE SCALE GENOMIC DNA]</scope>
    <source>
        <strain evidence="2">Crithidia deanei Carvalho (ATCC PRA-265)</strain>
    </source>
</reference>
<evidence type="ECO:0000313" key="2">
    <source>
        <dbReference type="Proteomes" id="UP000515908"/>
    </source>
</evidence>
<name>A0A7G2CH21_9TRYP</name>
<accession>A0A7G2CH21</accession>
<dbReference type="EMBL" id="LR877154">
    <property type="protein sequence ID" value="CAD2217993.1"/>
    <property type="molecule type" value="Genomic_DNA"/>
</dbReference>
<organism evidence="1 2">
    <name type="scientific">Angomonas deanei</name>
    <dbReference type="NCBI Taxonomy" id="59799"/>
    <lineage>
        <taxon>Eukaryota</taxon>
        <taxon>Discoba</taxon>
        <taxon>Euglenozoa</taxon>
        <taxon>Kinetoplastea</taxon>
        <taxon>Metakinetoplastina</taxon>
        <taxon>Trypanosomatida</taxon>
        <taxon>Trypanosomatidae</taxon>
        <taxon>Strigomonadinae</taxon>
        <taxon>Angomonas</taxon>
    </lineage>
</organism>
<proteinExistence type="predicted"/>
<dbReference type="AlphaFoldDB" id="A0A7G2CH21"/>